<dbReference type="InterPro" id="IPR027417">
    <property type="entry name" value="P-loop_NTPase"/>
</dbReference>
<keyword evidence="5" id="KW-0378">Hydrolase</keyword>
<comment type="similarity">
    <text evidence="2">In the central section; belongs to the CRISPR-associated helicase Cas3 family.</text>
</comment>
<organism evidence="10 11">
    <name type="scientific">Haloarcula onubensis</name>
    <dbReference type="NCBI Taxonomy" id="2950539"/>
    <lineage>
        <taxon>Archaea</taxon>
        <taxon>Methanobacteriati</taxon>
        <taxon>Methanobacteriota</taxon>
        <taxon>Stenosarchaea group</taxon>
        <taxon>Halobacteria</taxon>
        <taxon>Halobacteriales</taxon>
        <taxon>Haloarculaceae</taxon>
        <taxon>Haloarcula</taxon>
    </lineage>
</organism>
<dbReference type="GO" id="GO:0004519">
    <property type="term" value="F:endonuclease activity"/>
    <property type="evidence" value="ECO:0007669"/>
    <property type="project" value="UniProtKB-KW"/>
</dbReference>
<keyword evidence="10" id="KW-0255">Endonuclease</keyword>
<comment type="similarity">
    <text evidence="1">In the N-terminal section; belongs to the CRISPR-associated nuclease Cas3-HD family.</text>
</comment>
<dbReference type="CDD" id="cd17930">
    <property type="entry name" value="DEXHc_cas3"/>
    <property type="match status" value="1"/>
</dbReference>
<dbReference type="InterPro" id="IPR038257">
    <property type="entry name" value="CRISPR-assoc_Cas3_HD_sf"/>
</dbReference>
<dbReference type="InterPro" id="IPR006935">
    <property type="entry name" value="Helicase/UvrB_N"/>
</dbReference>
<reference evidence="10 11" key="1">
    <citation type="submission" date="2022-06" db="EMBL/GenBank/DDBJ databases">
        <title>Halomicroarcula sp. a new haloarchaeum isolate from saline soil.</title>
        <authorList>
            <person name="Strakova D."/>
            <person name="Galisteo C."/>
            <person name="Sanchez-Porro C."/>
            <person name="Ventosa A."/>
        </authorList>
    </citation>
    <scope>NUCLEOTIDE SEQUENCE [LARGE SCALE GENOMIC DNA]</scope>
    <source>
        <strain evidence="10 11">S3CR25-11</strain>
    </source>
</reference>
<dbReference type="InterPro" id="IPR054712">
    <property type="entry name" value="Cas3-like_dom"/>
</dbReference>
<keyword evidence="4" id="KW-0547">Nucleotide-binding</keyword>
<dbReference type="Pfam" id="PF18019">
    <property type="entry name" value="Cas3_HD"/>
    <property type="match status" value="1"/>
</dbReference>
<evidence type="ECO:0000256" key="6">
    <source>
        <dbReference type="ARBA" id="ARBA00022806"/>
    </source>
</evidence>
<dbReference type="InterPro" id="IPR006483">
    <property type="entry name" value="CRISPR-assoc_Cas3_HD"/>
</dbReference>
<keyword evidence="11" id="KW-1185">Reference proteome</keyword>
<dbReference type="Gene3D" id="1.10.3210.30">
    <property type="match status" value="1"/>
</dbReference>
<dbReference type="Gene3D" id="3.40.50.300">
    <property type="entry name" value="P-loop containing nucleotide triphosphate hydrolases"/>
    <property type="match status" value="2"/>
</dbReference>
<protein>
    <submittedName>
        <fullName evidence="10">CRISPR-associated endonuclease Cas3</fullName>
    </submittedName>
</protein>
<gene>
    <name evidence="10" type="ORF">NDI86_04625</name>
</gene>
<comment type="caution">
    <text evidence="10">The sequence shown here is derived from an EMBL/GenBank/DDBJ whole genome shotgun (WGS) entry which is preliminary data.</text>
</comment>
<proteinExistence type="inferred from homology"/>
<evidence type="ECO:0000256" key="3">
    <source>
        <dbReference type="ARBA" id="ARBA00022723"/>
    </source>
</evidence>
<sequence length="866" mass="95433">MPVRYSHPPTDDDGVRLKSHLEDVAERIQYIVADEATTPAGESLRAVVETLGYVHDFGKATTYFQRYLCDDDHPTPEMLRYHAPLGSFAAYYALDSRGFASETCLAGFVAVAKHHGQIPDVAEYVHSRAHRRDGKADVDPTSTERRQNAIGKQIEDINDRVPELAGWVLDQATDGQGDWLDFGTAFTSLLNKVATQVESGGGAGQLSRDSLSSSCYEHTLQCWSALVLADKTSAAGAQAAPETYAANPPSFETLEKYVDEIEAQTTADPEGTRAERLDYLRARARRTVLDNVSALATDGDAVGRLTLPTGLGKTLTGLSAALALRDETDAERVVYALPFTSVIDQVVADVETVYDTTAGSRLLTAHHHLTETTFRDVDDSTADEADKSDDIDGMLAESWRAGLTVTTFVQLFESLAGPNNRQSMKLPALYNSIVVLDEPQSLPLEWWKLAPRLVEVLTERYDATVITMTATPPELFDDVTALVDDERMYFDAVERVSYELDESAERYVDEPQAAQPKSYQAAADELCRVFDTDESALAVCNTIDSARELTDRVTTAVDTAVSVGAVYTEHLEDGGTVDAIDPSAVAEAVSDADGNAVLHLSTRLRPADRLRLIATAKELTKRGHPFVTVSTQLVEAGVDISFDSVYRDLAPVDSIVQAAGRCNRSFERDKGRVTVWWLESPEEQTKTPAQAVYNKDVRLLPVAAKTLASVRTDDGELSESAVARTAVKEYYDRLKSQKDIGKQEYVEYVDDARGDKLSNLSLIDQRQTVDILVCRTPDERALVESIRIANRKYEFDRLDRLLEQSKPLRISVPIYRADSETAEAVGRLNKLLEDRNLYALDTRQHSSQFDDTTGFVAASSVNDRIL</sequence>
<feature type="domain" description="HD Cas3-type" evidence="9">
    <location>
        <begin position="10"/>
        <end position="232"/>
    </location>
</feature>
<dbReference type="EMBL" id="JAMQOS010000001">
    <property type="protein sequence ID" value="MDS0281398.1"/>
    <property type="molecule type" value="Genomic_DNA"/>
</dbReference>
<evidence type="ECO:0000256" key="1">
    <source>
        <dbReference type="ARBA" id="ARBA00006847"/>
    </source>
</evidence>
<keyword evidence="3" id="KW-0479">Metal-binding</keyword>
<dbReference type="Proteomes" id="UP001268864">
    <property type="component" value="Unassembled WGS sequence"/>
</dbReference>
<dbReference type="RefSeq" id="WP_310899234.1">
    <property type="nucleotide sequence ID" value="NZ_JAMQOS010000001.1"/>
</dbReference>
<dbReference type="Pfam" id="PF22590">
    <property type="entry name" value="Cas3-like_C_2"/>
    <property type="match status" value="1"/>
</dbReference>
<evidence type="ECO:0000256" key="7">
    <source>
        <dbReference type="ARBA" id="ARBA00022840"/>
    </source>
</evidence>
<evidence type="ECO:0000259" key="9">
    <source>
        <dbReference type="PROSITE" id="PS51643"/>
    </source>
</evidence>
<dbReference type="NCBIfam" id="TIGR01596">
    <property type="entry name" value="cas3_HD"/>
    <property type="match status" value="1"/>
</dbReference>
<evidence type="ECO:0000256" key="2">
    <source>
        <dbReference type="ARBA" id="ARBA00009046"/>
    </source>
</evidence>
<dbReference type="CDD" id="cd09641">
    <property type="entry name" value="Cas3''_I"/>
    <property type="match status" value="1"/>
</dbReference>
<evidence type="ECO:0000256" key="8">
    <source>
        <dbReference type="ARBA" id="ARBA00023118"/>
    </source>
</evidence>
<dbReference type="SUPFAM" id="SSF52540">
    <property type="entry name" value="P-loop containing nucleoside triphosphate hydrolases"/>
    <property type="match status" value="1"/>
</dbReference>
<name>A0ABU2FKW8_9EURY</name>
<evidence type="ECO:0000313" key="10">
    <source>
        <dbReference type="EMBL" id="MDS0281398.1"/>
    </source>
</evidence>
<evidence type="ECO:0000256" key="4">
    <source>
        <dbReference type="ARBA" id="ARBA00022741"/>
    </source>
</evidence>
<keyword evidence="7" id="KW-0067">ATP-binding</keyword>
<keyword evidence="6" id="KW-0347">Helicase</keyword>
<evidence type="ECO:0000313" key="11">
    <source>
        <dbReference type="Proteomes" id="UP001268864"/>
    </source>
</evidence>
<dbReference type="PROSITE" id="PS51643">
    <property type="entry name" value="HD_CAS3"/>
    <property type="match status" value="1"/>
</dbReference>
<dbReference type="Pfam" id="PF04851">
    <property type="entry name" value="ResIII"/>
    <property type="match status" value="1"/>
</dbReference>
<keyword evidence="8" id="KW-0051">Antiviral defense</keyword>
<accession>A0ABU2FKW8</accession>
<keyword evidence="10" id="KW-0540">Nuclease</keyword>
<evidence type="ECO:0000256" key="5">
    <source>
        <dbReference type="ARBA" id="ARBA00022801"/>
    </source>
</evidence>